<dbReference type="AlphaFoldDB" id="A0A176QB19"/>
<dbReference type="InterPro" id="IPR016181">
    <property type="entry name" value="Acyl_CoA_acyltransferase"/>
</dbReference>
<proteinExistence type="inferred from homology"/>
<reference evidence="6 7" key="1">
    <citation type="submission" date="2016-01" db="EMBL/GenBank/DDBJ databases">
        <title>Janibacter melonis strain CD11_4 genome sequencing and assembly.</title>
        <authorList>
            <person name="Nair G.R."/>
            <person name="Kaur G."/>
            <person name="Chander A.M."/>
            <person name="Mayilraj S."/>
        </authorList>
    </citation>
    <scope>NUCLEOTIDE SEQUENCE [LARGE SCALE GENOMIC DNA]</scope>
    <source>
        <strain evidence="6 7">CD11-4</strain>
    </source>
</reference>
<dbReference type="InterPro" id="IPR042203">
    <property type="entry name" value="Leu/Phe-tRNA_Trfase_C"/>
</dbReference>
<name>A0A176QB19_9MICO</name>
<dbReference type="InterPro" id="IPR004616">
    <property type="entry name" value="Leu/Phe-tRNA_Trfase"/>
</dbReference>
<dbReference type="NCBIfam" id="TIGR00667">
    <property type="entry name" value="aat"/>
    <property type="match status" value="1"/>
</dbReference>
<protein>
    <recommendedName>
        <fullName evidence="4">Leucyl/phenylalanyl-tRNA--protein transferase</fullName>
        <ecNumber evidence="4">2.3.2.6</ecNumber>
    </recommendedName>
    <alternativeName>
        <fullName evidence="4">L/F-transferase</fullName>
    </alternativeName>
    <alternativeName>
        <fullName evidence="4">Leucyltransferase</fullName>
    </alternativeName>
    <alternativeName>
        <fullName evidence="4">Phenyalanyltransferase</fullName>
    </alternativeName>
</protein>
<dbReference type="EC" id="2.3.2.6" evidence="4"/>
<keyword evidence="1 4" id="KW-0963">Cytoplasm</keyword>
<evidence type="ECO:0000256" key="3">
    <source>
        <dbReference type="ARBA" id="ARBA00023315"/>
    </source>
</evidence>
<dbReference type="InterPro" id="IPR042221">
    <property type="entry name" value="Leu/Phe-tRNA_Trfase_N"/>
</dbReference>
<comment type="function">
    <text evidence="4">Functions in the N-end rule pathway of protein degradation where it conjugates Leu, Phe and, less efficiently, Met from aminoacyl-tRNAs to the N-termini of proteins containing an N-terminal arginine or lysine.</text>
</comment>
<evidence type="ECO:0000256" key="1">
    <source>
        <dbReference type="ARBA" id="ARBA00022490"/>
    </source>
</evidence>
<evidence type="ECO:0000256" key="4">
    <source>
        <dbReference type="HAMAP-Rule" id="MF_00688"/>
    </source>
</evidence>
<keyword evidence="2 4" id="KW-0808">Transferase</keyword>
<comment type="catalytic activity">
    <reaction evidence="4">
        <text>L-phenylalanyl-tRNA(Phe) + an N-terminal L-alpha-aminoacyl-[protein] = an N-terminal L-phenylalanyl-L-alpha-aminoacyl-[protein] + tRNA(Phe)</text>
        <dbReference type="Rhea" id="RHEA:43632"/>
        <dbReference type="Rhea" id="RHEA-COMP:9668"/>
        <dbReference type="Rhea" id="RHEA-COMP:9699"/>
        <dbReference type="Rhea" id="RHEA-COMP:10636"/>
        <dbReference type="Rhea" id="RHEA-COMP:10637"/>
        <dbReference type="ChEBI" id="CHEBI:78442"/>
        <dbReference type="ChEBI" id="CHEBI:78531"/>
        <dbReference type="ChEBI" id="CHEBI:78597"/>
        <dbReference type="ChEBI" id="CHEBI:83561"/>
        <dbReference type="EC" id="2.3.2.6"/>
    </reaction>
</comment>
<dbReference type="Gene3D" id="3.40.630.70">
    <property type="entry name" value="Leucyl/phenylalanyl-tRNA-protein transferase, C-terminal domain"/>
    <property type="match status" value="1"/>
</dbReference>
<evidence type="ECO:0000313" key="6">
    <source>
        <dbReference type="EMBL" id="OAB86879.1"/>
    </source>
</evidence>
<organism evidence="6 7">
    <name type="scientific">Janibacter melonis</name>
    <dbReference type="NCBI Taxonomy" id="262209"/>
    <lineage>
        <taxon>Bacteria</taxon>
        <taxon>Bacillati</taxon>
        <taxon>Actinomycetota</taxon>
        <taxon>Actinomycetes</taxon>
        <taxon>Micrococcales</taxon>
        <taxon>Intrasporangiaceae</taxon>
        <taxon>Janibacter</taxon>
    </lineage>
</organism>
<comment type="catalytic activity">
    <reaction evidence="4">
        <text>N-terminal L-arginyl-[protein] + L-leucyl-tRNA(Leu) = N-terminal L-leucyl-L-arginyl-[protein] + tRNA(Leu) + H(+)</text>
        <dbReference type="Rhea" id="RHEA:50416"/>
        <dbReference type="Rhea" id="RHEA-COMP:9613"/>
        <dbReference type="Rhea" id="RHEA-COMP:9622"/>
        <dbReference type="Rhea" id="RHEA-COMP:12672"/>
        <dbReference type="Rhea" id="RHEA-COMP:12673"/>
        <dbReference type="ChEBI" id="CHEBI:15378"/>
        <dbReference type="ChEBI" id="CHEBI:64719"/>
        <dbReference type="ChEBI" id="CHEBI:78442"/>
        <dbReference type="ChEBI" id="CHEBI:78494"/>
        <dbReference type="ChEBI" id="CHEBI:133044"/>
        <dbReference type="EC" id="2.3.2.6"/>
    </reaction>
</comment>
<dbReference type="HAMAP" id="MF_00688">
    <property type="entry name" value="Leu_Phe_trans"/>
    <property type="match status" value="1"/>
</dbReference>
<dbReference type="PANTHER" id="PTHR30098:SF2">
    <property type="entry name" value="LEUCYL_PHENYLALANYL-TRNA--PROTEIN TRANSFERASE"/>
    <property type="match status" value="1"/>
</dbReference>
<dbReference type="GO" id="GO:0005737">
    <property type="term" value="C:cytoplasm"/>
    <property type="evidence" value="ECO:0007669"/>
    <property type="project" value="UniProtKB-SubCell"/>
</dbReference>
<evidence type="ECO:0000256" key="2">
    <source>
        <dbReference type="ARBA" id="ARBA00022679"/>
    </source>
</evidence>
<dbReference type="SUPFAM" id="SSF55729">
    <property type="entry name" value="Acyl-CoA N-acyltransferases (Nat)"/>
    <property type="match status" value="1"/>
</dbReference>
<dbReference type="PANTHER" id="PTHR30098">
    <property type="entry name" value="LEUCYL/PHENYLALANYL-TRNA--PROTEIN TRANSFERASE"/>
    <property type="match status" value="1"/>
</dbReference>
<accession>A0A176QB19</accession>
<keyword evidence="7" id="KW-1185">Reference proteome</keyword>
<dbReference type="Gene3D" id="3.30.70.3550">
    <property type="entry name" value="Leucyl/phenylalanyl-tRNA-protein transferase, N-terminal domain"/>
    <property type="match status" value="1"/>
</dbReference>
<dbReference type="GO" id="GO:0030163">
    <property type="term" value="P:protein catabolic process"/>
    <property type="evidence" value="ECO:0007669"/>
    <property type="project" value="UniProtKB-UniRule"/>
</dbReference>
<evidence type="ECO:0000256" key="5">
    <source>
        <dbReference type="SAM" id="MobiDB-lite"/>
    </source>
</evidence>
<feature type="region of interest" description="Disordered" evidence="5">
    <location>
        <begin position="1"/>
        <end position="26"/>
    </location>
</feature>
<sequence length="254" mass="26914">MTSGASGAAPRSPRVPYPPVDPGPAGVDLASVRDTPGEDLVAIGADLRPGTVLEAYRHGLFPMGIGDLGDPPVGWWRPEERGVLLPGALRMTRSLRRSCRRLRVSVDLAFDDVVAACADPDRPGAWITDDVRLSYGALHLLGWAHSVEVWEGEPGEGDLVGGLYGLAIGGLFAGESMFHRVSDASKVALVALDGLVLTPSRPAALVDTQWPTEHLESLGVTTLSRTAYARRLAAALREPQPDLARAVLPAPWGP</sequence>
<feature type="compositionally biased region" description="Pro residues" evidence="5">
    <location>
        <begin position="13"/>
        <end position="22"/>
    </location>
</feature>
<dbReference type="STRING" id="262209.AWH69_10720"/>
<keyword evidence="3 4" id="KW-0012">Acyltransferase</keyword>
<dbReference type="Pfam" id="PF03588">
    <property type="entry name" value="Leu_Phe_trans"/>
    <property type="match status" value="1"/>
</dbReference>
<comment type="catalytic activity">
    <reaction evidence="4">
        <text>N-terminal L-lysyl-[protein] + L-leucyl-tRNA(Leu) = N-terminal L-leucyl-L-lysyl-[protein] + tRNA(Leu) + H(+)</text>
        <dbReference type="Rhea" id="RHEA:12340"/>
        <dbReference type="Rhea" id="RHEA-COMP:9613"/>
        <dbReference type="Rhea" id="RHEA-COMP:9622"/>
        <dbReference type="Rhea" id="RHEA-COMP:12670"/>
        <dbReference type="Rhea" id="RHEA-COMP:12671"/>
        <dbReference type="ChEBI" id="CHEBI:15378"/>
        <dbReference type="ChEBI" id="CHEBI:65249"/>
        <dbReference type="ChEBI" id="CHEBI:78442"/>
        <dbReference type="ChEBI" id="CHEBI:78494"/>
        <dbReference type="ChEBI" id="CHEBI:133043"/>
        <dbReference type="EC" id="2.3.2.6"/>
    </reaction>
</comment>
<dbReference type="GO" id="GO:0008914">
    <property type="term" value="F:leucyl-tRNA--protein transferase activity"/>
    <property type="evidence" value="ECO:0007669"/>
    <property type="project" value="UniProtKB-UniRule"/>
</dbReference>
<dbReference type="EMBL" id="LQZG01000003">
    <property type="protein sequence ID" value="OAB86879.1"/>
    <property type="molecule type" value="Genomic_DNA"/>
</dbReference>
<dbReference type="Proteomes" id="UP000076976">
    <property type="component" value="Unassembled WGS sequence"/>
</dbReference>
<gene>
    <name evidence="4" type="primary">aat</name>
    <name evidence="6" type="ORF">AWH69_10720</name>
</gene>
<comment type="caution">
    <text evidence="6">The sequence shown here is derived from an EMBL/GenBank/DDBJ whole genome shotgun (WGS) entry which is preliminary data.</text>
</comment>
<comment type="subcellular location">
    <subcellularLocation>
        <location evidence="4">Cytoplasm</location>
    </subcellularLocation>
</comment>
<comment type="similarity">
    <text evidence="4">Belongs to the L/F-transferase family.</text>
</comment>
<dbReference type="RefSeq" id="WP_068275234.1">
    <property type="nucleotide sequence ID" value="NZ_LQZG01000003.1"/>
</dbReference>
<evidence type="ECO:0000313" key="7">
    <source>
        <dbReference type="Proteomes" id="UP000076976"/>
    </source>
</evidence>